<dbReference type="InterPro" id="IPR046346">
    <property type="entry name" value="Aminoacid_DH-like_N_sf"/>
</dbReference>
<keyword evidence="5" id="KW-0520">NAD</keyword>
<keyword evidence="2 3" id="KW-0560">Oxidoreductase</keyword>
<evidence type="ECO:0000259" key="8">
    <source>
        <dbReference type="SMART" id="SM00839"/>
    </source>
</evidence>
<accession>C7NDS3</accession>
<dbReference type="CDD" id="cd01076">
    <property type="entry name" value="NAD_bind_1_Glu_DH"/>
    <property type="match status" value="1"/>
</dbReference>
<name>C7NDS3_LEPBD</name>
<dbReference type="InterPro" id="IPR036291">
    <property type="entry name" value="NAD(P)-bd_dom_sf"/>
</dbReference>
<dbReference type="FunFam" id="3.40.50.10860:FF:000003">
    <property type="entry name" value="Glutamate dehydrogenase"/>
    <property type="match status" value="1"/>
</dbReference>
<evidence type="ECO:0000256" key="7">
    <source>
        <dbReference type="RuleBase" id="RU004417"/>
    </source>
</evidence>
<feature type="binding site" evidence="5">
    <location>
        <position position="191"/>
    </location>
    <ligand>
        <name>NAD(+)</name>
        <dbReference type="ChEBI" id="CHEBI:57540"/>
    </ligand>
</feature>
<dbReference type="Proteomes" id="UP000001910">
    <property type="component" value="Chromosome"/>
</dbReference>
<protein>
    <recommendedName>
        <fullName evidence="3">Glutamate dehydrogenase</fullName>
    </recommendedName>
</protein>
<dbReference type="PROSITE" id="PS00074">
    <property type="entry name" value="GLFV_DEHYDROGENASE"/>
    <property type="match status" value="1"/>
</dbReference>
<evidence type="ECO:0000313" key="9">
    <source>
        <dbReference type="EMBL" id="ACV40037.1"/>
    </source>
</evidence>
<feature type="active site" description="Proton donor" evidence="4">
    <location>
        <position position="107"/>
    </location>
</feature>
<dbReference type="InterPro" id="IPR006096">
    <property type="entry name" value="Glu/Leu/Phe/Val/Trp_DH_C"/>
</dbReference>
<gene>
    <name evidence="9" type="ordered locus">Lebu_2184</name>
</gene>
<feature type="domain" description="Glutamate/phenylalanine/leucine/valine/L-tryptophan dehydrogenase C-terminal" evidence="8">
    <location>
        <begin position="184"/>
        <end position="415"/>
    </location>
</feature>
<dbReference type="SMART" id="SM00839">
    <property type="entry name" value="ELFV_dehydrog"/>
    <property type="match status" value="1"/>
</dbReference>
<evidence type="ECO:0000256" key="5">
    <source>
        <dbReference type="PIRSR" id="PIRSR000185-2"/>
    </source>
</evidence>
<dbReference type="STRING" id="523794.Lebu_2184"/>
<dbReference type="Gene3D" id="3.40.50.720">
    <property type="entry name" value="NAD(P)-binding Rossmann-like Domain"/>
    <property type="match status" value="1"/>
</dbReference>
<keyword evidence="5" id="KW-0547">Nucleotide-binding</keyword>
<dbReference type="Pfam" id="PF02812">
    <property type="entry name" value="ELFV_dehydrog_N"/>
    <property type="match status" value="1"/>
</dbReference>
<dbReference type="SUPFAM" id="SSF53223">
    <property type="entry name" value="Aminoacid dehydrogenase-like, N-terminal domain"/>
    <property type="match status" value="1"/>
</dbReference>
<dbReference type="RefSeq" id="WP_015770371.1">
    <property type="nucleotide sequence ID" value="NC_013192.1"/>
</dbReference>
<dbReference type="PIRSF" id="PIRSF000185">
    <property type="entry name" value="Glu_DH"/>
    <property type="match status" value="1"/>
</dbReference>
<reference evidence="9 10" key="1">
    <citation type="journal article" date="2009" name="Stand. Genomic Sci.">
        <title>Complete genome sequence of Leptotrichia buccalis type strain (C-1013-b).</title>
        <authorList>
            <person name="Ivanova N."/>
            <person name="Gronow S."/>
            <person name="Lapidus A."/>
            <person name="Copeland A."/>
            <person name="Glavina Del Rio T."/>
            <person name="Nolan M."/>
            <person name="Lucas S."/>
            <person name="Chen F."/>
            <person name="Tice H."/>
            <person name="Cheng J.F."/>
            <person name="Saunders E."/>
            <person name="Bruce D."/>
            <person name="Goodwin L."/>
            <person name="Brettin T."/>
            <person name="Detter J.C."/>
            <person name="Han C."/>
            <person name="Pitluck S."/>
            <person name="Mikhailova N."/>
            <person name="Pati A."/>
            <person name="Mavrommatis K."/>
            <person name="Chen A."/>
            <person name="Palaniappan K."/>
            <person name="Land M."/>
            <person name="Hauser L."/>
            <person name="Chang Y.J."/>
            <person name="Jeffries C.D."/>
            <person name="Chain P."/>
            <person name="Rohde C."/>
            <person name="Goker M."/>
            <person name="Bristow J."/>
            <person name="Eisen J.A."/>
            <person name="Markowitz V."/>
            <person name="Hugenholtz P."/>
            <person name="Kyrpides N.C."/>
            <person name="Klenk H.P."/>
        </authorList>
    </citation>
    <scope>NUCLEOTIDE SEQUENCE [LARGE SCALE GENOMIC DNA]</scope>
    <source>
        <strain evidence="10">ATCC 14201 / DSM 1135 / JCM 12969 / NCTC 10249 / C-1013-b</strain>
    </source>
</reference>
<dbReference type="PANTHER" id="PTHR11606">
    <property type="entry name" value="GLUTAMATE DEHYDROGENASE"/>
    <property type="match status" value="1"/>
</dbReference>
<dbReference type="eggNOG" id="COG0334">
    <property type="taxonomic scope" value="Bacteria"/>
</dbReference>
<evidence type="ECO:0000256" key="6">
    <source>
        <dbReference type="PIRSR" id="PIRSR000185-3"/>
    </source>
</evidence>
<organism evidence="9 10">
    <name type="scientific">Leptotrichia buccalis (strain ATCC 14201 / DSM 1135 / JCM 12969 / NCTC 10249 / C-1013-b)</name>
    <dbReference type="NCBI Taxonomy" id="523794"/>
    <lineage>
        <taxon>Bacteria</taxon>
        <taxon>Fusobacteriati</taxon>
        <taxon>Fusobacteriota</taxon>
        <taxon>Fusobacteriia</taxon>
        <taxon>Fusobacteriales</taxon>
        <taxon>Leptotrichiaceae</taxon>
        <taxon>Leptotrichia</taxon>
    </lineage>
</organism>
<dbReference type="PANTHER" id="PTHR11606:SF13">
    <property type="entry name" value="GLUTAMATE DEHYDROGENASE 1, MITOCHONDRIAL"/>
    <property type="match status" value="1"/>
</dbReference>
<feature type="binding site" evidence="5">
    <location>
        <position position="351"/>
    </location>
    <ligand>
        <name>substrate</name>
    </ligand>
</feature>
<dbReference type="InterPro" id="IPR006097">
    <property type="entry name" value="Glu/Leu/Phe/Val/Trp_DH_dimer"/>
</dbReference>
<dbReference type="GO" id="GO:0000166">
    <property type="term" value="F:nucleotide binding"/>
    <property type="evidence" value="ECO:0007669"/>
    <property type="project" value="UniProtKB-KW"/>
</dbReference>
<evidence type="ECO:0000313" key="10">
    <source>
        <dbReference type="Proteomes" id="UP000001910"/>
    </source>
</evidence>
<dbReference type="InterPro" id="IPR033922">
    <property type="entry name" value="NAD_bind_Glu_DH"/>
</dbReference>
<dbReference type="Gene3D" id="3.40.50.10860">
    <property type="entry name" value="Leucine Dehydrogenase, chain A, domain 1"/>
    <property type="match status" value="1"/>
</dbReference>
<comment type="similarity">
    <text evidence="1 3 7">Belongs to the Glu/Leu/Phe/Val dehydrogenases family.</text>
</comment>
<feature type="binding site" evidence="5">
    <location>
        <position position="222"/>
    </location>
    <ligand>
        <name>NAD(+)</name>
        <dbReference type="ChEBI" id="CHEBI:57540"/>
    </ligand>
</feature>
<dbReference type="GO" id="GO:0004352">
    <property type="term" value="F:glutamate dehydrogenase (NAD+) activity"/>
    <property type="evidence" value="ECO:0007669"/>
    <property type="project" value="TreeGrafter"/>
</dbReference>
<dbReference type="PRINTS" id="PR00082">
    <property type="entry name" value="GLFDHDRGNASE"/>
</dbReference>
<evidence type="ECO:0000256" key="4">
    <source>
        <dbReference type="PIRSR" id="PIRSR000185-1"/>
    </source>
</evidence>
<feature type="binding site" evidence="5">
    <location>
        <position position="95"/>
    </location>
    <ligand>
        <name>substrate</name>
    </ligand>
</feature>
<dbReference type="Pfam" id="PF00208">
    <property type="entry name" value="ELFV_dehydrog"/>
    <property type="match status" value="1"/>
</dbReference>
<proteinExistence type="inferred from homology"/>
<dbReference type="GO" id="GO:0006538">
    <property type="term" value="P:L-glutamate catabolic process"/>
    <property type="evidence" value="ECO:0007669"/>
    <property type="project" value="TreeGrafter"/>
</dbReference>
<dbReference type="InterPro" id="IPR033524">
    <property type="entry name" value="Glu/Leu/Phe/Val_DH_AS"/>
</dbReference>
<dbReference type="SUPFAM" id="SSF51735">
    <property type="entry name" value="NAD(P)-binding Rossmann-fold domains"/>
    <property type="match status" value="1"/>
</dbReference>
<dbReference type="KEGG" id="lba:Lebu_2184"/>
<feature type="binding site" evidence="5">
    <location>
        <position position="71"/>
    </location>
    <ligand>
        <name>substrate</name>
    </ligand>
</feature>
<evidence type="ECO:0000256" key="1">
    <source>
        <dbReference type="ARBA" id="ARBA00006382"/>
    </source>
</evidence>
<feature type="site" description="Important for catalysis" evidence="6">
    <location>
        <position position="147"/>
    </location>
</feature>
<dbReference type="HOGENOM" id="CLU_025763_1_2_0"/>
<sequence>MARETLNPFEIAQKQVKSACDKLNADPAVYEILKNPMRVLEVSFPVRLDDGTVKTFIGYRSQHNNAVGPFKGGLRFHPDVTKDEVKALSTWMTFKCSVAGIPYGGGKGGMAIDPKDYSKAELERISKGFATAISPIIGEKVDIPAPDVNTNGQIMSWMVEAYEKVAGKSTKGVFTGKPLEFGGSLARTEATGYGVHLTAKKALAKLNMDVKGATYAVQGFGNVGFYTAYYAHKDGAKIIAFSNSHVAIYNENGIDMEAVIKDFEENGRILTNKGYGKDITNAELLELEVDVLAPCALENQITSENADRIKAKVITEGANGPTTPEADEILFKKGIVVIPDILANSGGVVVSYFEWVQNLQSYYWSFEEVQQKEDALLSTAFEDVWALADEYKVDLRNAAYMKSIERISKAMKLRGWY</sequence>
<dbReference type="AlphaFoldDB" id="C7NDS3"/>
<evidence type="ECO:0000256" key="3">
    <source>
        <dbReference type="PIRNR" id="PIRNR000185"/>
    </source>
</evidence>
<keyword evidence="10" id="KW-1185">Reference proteome</keyword>
<dbReference type="EMBL" id="CP001685">
    <property type="protein sequence ID" value="ACV40037.1"/>
    <property type="molecule type" value="Genomic_DNA"/>
</dbReference>
<dbReference type="InterPro" id="IPR014362">
    <property type="entry name" value="Glu_DH"/>
</dbReference>
<dbReference type="InterPro" id="IPR006095">
    <property type="entry name" value="Glu/Leu/Phe/Val/Trp_DH"/>
</dbReference>
<dbReference type="OrthoDB" id="9803297at2"/>
<evidence type="ECO:0000256" key="2">
    <source>
        <dbReference type="ARBA" id="ARBA00023002"/>
    </source>
</evidence>